<dbReference type="PANTHER" id="PTHR24282">
    <property type="entry name" value="CYTOCHROME P450 FAMILY MEMBER"/>
    <property type="match status" value="1"/>
</dbReference>
<dbReference type="Proteomes" id="UP001188597">
    <property type="component" value="Unassembled WGS sequence"/>
</dbReference>
<evidence type="ECO:0000256" key="4">
    <source>
        <dbReference type="ARBA" id="ARBA00022692"/>
    </source>
</evidence>
<dbReference type="InterPro" id="IPR050665">
    <property type="entry name" value="Cytochrome_P450_Monooxygen"/>
</dbReference>
<proteinExistence type="inferred from homology"/>
<dbReference type="GO" id="GO:0005506">
    <property type="term" value="F:iron ion binding"/>
    <property type="evidence" value="ECO:0007669"/>
    <property type="project" value="InterPro"/>
</dbReference>
<keyword evidence="4" id="KW-0812">Transmembrane</keyword>
<dbReference type="GO" id="GO:0004497">
    <property type="term" value="F:monooxygenase activity"/>
    <property type="evidence" value="ECO:0007669"/>
    <property type="project" value="UniProtKB-KW"/>
</dbReference>
<keyword evidence="10" id="KW-0472">Membrane</keyword>
<keyword evidence="3" id="KW-0349">Heme</keyword>
<evidence type="ECO:0000256" key="1">
    <source>
        <dbReference type="ARBA" id="ARBA00004370"/>
    </source>
</evidence>
<dbReference type="PANTHER" id="PTHR24282:SF255">
    <property type="entry name" value="CYTOCHROME P450 72A11-RELATED"/>
    <property type="match status" value="1"/>
</dbReference>
<keyword evidence="12" id="KW-1185">Reference proteome</keyword>
<keyword evidence="6" id="KW-1133">Transmembrane helix</keyword>
<name>A0AA89ANR3_9ASTE</name>
<dbReference type="InterPro" id="IPR002401">
    <property type="entry name" value="Cyt_P450_E_grp-I"/>
</dbReference>
<keyword evidence="7" id="KW-0560">Oxidoreductase</keyword>
<dbReference type="Gene3D" id="1.10.630.10">
    <property type="entry name" value="Cytochrome P450"/>
    <property type="match status" value="1"/>
</dbReference>
<reference evidence="11" key="1">
    <citation type="submission" date="2022-12" db="EMBL/GenBank/DDBJ databases">
        <title>Draft genome assemblies for two species of Escallonia (Escalloniales).</title>
        <authorList>
            <person name="Chanderbali A."/>
            <person name="Dervinis C."/>
            <person name="Anghel I."/>
            <person name="Soltis D."/>
            <person name="Soltis P."/>
            <person name="Zapata F."/>
        </authorList>
    </citation>
    <scope>NUCLEOTIDE SEQUENCE</scope>
    <source>
        <strain evidence="11">UCBG64.0493</strain>
        <tissue evidence="11">Leaf</tissue>
    </source>
</reference>
<keyword evidence="5" id="KW-0479">Metal-binding</keyword>
<dbReference type="SUPFAM" id="SSF48264">
    <property type="entry name" value="Cytochrome P450"/>
    <property type="match status" value="1"/>
</dbReference>
<evidence type="ECO:0000256" key="2">
    <source>
        <dbReference type="ARBA" id="ARBA00010617"/>
    </source>
</evidence>
<evidence type="ECO:0000256" key="7">
    <source>
        <dbReference type="ARBA" id="ARBA00023002"/>
    </source>
</evidence>
<dbReference type="GO" id="GO:0016705">
    <property type="term" value="F:oxidoreductase activity, acting on paired donors, with incorporation or reduction of molecular oxygen"/>
    <property type="evidence" value="ECO:0007669"/>
    <property type="project" value="InterPro"/>
</dbReference>
<protein>
    <recommendedName>
        <fullName evidence="13">Cytochrome P450</fullName>
    </recommendedName>
</protein>
<sequence>MKKIDKDVRALITDFINKKIKTVNEGKNGSKNLLEIILESNSNEIQENKSNSTVMGIDEIIGECKLFYFAGQDTTSTSLTWTMILLSVYPEWQALAREEVLQVFGDNKPDYDGINRLKAISRSHLLLSF</sequence>
<comment type="subcellular location">
    <subcellularLocation>
        <location evidence="1">Membrane</location>
    </subcellularLocation>
</comment>
<dbReference type="InterPro" id="IPR036396">
    <property type="entry name" value="Cyt_P450_sf"/>
</dbReference>
<dbReference type="EMBL" id="JAVXUP010001655">
    <property type="protein sequence ID" value="KAK3009360.1"/>
    <property type="molecule type" value="Genomic_DNA"/>
</dbReference>
<evidence type="ECO:0000256" key="10">
    <source>
        <dbReference type="ARBA" id="ARBA00023136"/>
    </source>
</evidence>
<evidence type="ECO:0000313" key="12">
    <source>
        <dbReference type="Proteomes" id="UP001188597"/>
    </source>
</evidence>
<evidence type="ECO:0000256" key="5">
    <source>
        <dbReference type="ARBA" id="ARBA00022723"/>
    </source>
</evidence>
<organism evidence="11 12">
    <name type="scientific">Escallonia herrerae</name>
    <dbReference type="NCBI Taxonomy" id="1293975"/>
    <lineage>
        <taxon>Eukaryota</taxon>
        <taxon>Viridiplantae</taxon>
        <taxon>Streptophyta</taxon>
        <taxon>Embryophyta</taxon>
        <taxon>Tracheophyta</taxon>
        <taxon>Spermatophyta</taxon>
        <taxon>Magnoliopsida</taxon>
        <taxon>eudicotyledons</taxon>
        <taxon>Gunneridae</taxon>
        <taxon>Pentapetalae</taxon>
        <taxon>asterids</taxon>
        <taxon>campanulids</taxon>
        <taxon>Escalloniales</taxon>
        <taxon>Escalloniaceae</taxon>
        <taxon>Escallonia</taxon>
    </lineage>
</organism>
<keyword evidence="8" id="KW-0408">Iron</keyword>
<dbReference type="InterPro" id="IPR001128">
    <property type="entry name" value="Cyt_P450"/>
</dbReference>
<dbReference type="GO" id="GO:0016020">
    <property type="term" value="C:membrane"/>
    <property type="evidence" value="ECO:0007669"/>
    <property type="project" value="UniProtKB-SubCell"/>
</dbReference>
<dbReference type="PRINTS" id="PR00463">
    <property type="entry name" value="EP450I"/>
</dbReference>
<evidence type="ECO:0000256" key="3">
    <source>
        <dbReference type="ARBA" id="ARBA00022617"/>
    </source>
</evidence>
<keyword evidence="9" id="KW-0503">Monooxygenase</keyword>
<dbReference type="Pfam" id="PF00067">
    <property type="entry name" value="p450"/>
    <property type="match status" value="1"/>
</dbReference>
<evidence type="ECO:0000256" key="9">
    <source>
        <dbReference type="ARBA" id="ARBA00023033"/>
    </source>
</evidence>
<gene>
    <name evidence="11" type="ORF">RJ639_013096</name>
</gene>
<accession>A0AA89ANR3</accession>
<dbReference type="AlphaFoldDB" id="A0AA89ANR3"/>
<evidence type="ECO:0008006" key="13">
    <source>
        <dbReference type="Google" id="ProtNLM"/>
    </source>
</evidence>
<evidence type="ECO:0000313" key="11">
    <source>
        <dbReference type="EMBL" id="KAK3009360.1"/>
    </source>
</evidence>
<evidence type="ECO:0000256" key="6">
    <source>
        <dbReference type="ARBA" id="ARBA00022989"/>
    </source>
</evidence>
<evidence type="ECO:0000256" key="8">
    <source>
        <dbReference type="ARBA" id="ARBA00023004"/>
    </source>
</evidence>
<comment type="caution">
    <text evidence="11">The sequence shown here is derived from an EMBL/GenBank/DDBJ whole genome shotgun (WGS) entry which is preliminary data.</text>
</comment>
<dbReference type="GO" id="GO:0020037">
    <property type="term" value="F:heme binding"/>
    <property type="evidence" value="ECO:0007669"/>
    <property type="project" value="InterPro"/>
</dbReference>
<comment type="similarity">
    <text evidence="2">Belongs to the cytochrome P450 family.</text>
</comment>